<evidence type="ECO:0000259" key="2">
    <source>
        <dbReference type="Pfam" id="PF19116"/>
    </source>
</evidence>
<dbReference type="EMBL" id="JABFHI010000003">
    <property type="protein sequence ID" value="NOG31811.1"/>
    <property type="molecule type" value="Genomic_DNA"/>
</dbReference>
<feature type="compositionally biased region" description="Basic and acidic residues" evidence="1">
    <location>
        <begin position="748"/>
        <end position="762"/>
    </location>
</feature>
<dbReference type="Pfam" id="PF19116">
    <property type="entry name" value="DUF5801"/>
    <property type="match status" value="4"/>
</dbReference>
<dbReference type="RefSeq" id="WP_171702280.1">
    <property type="nucleotide sequence ID" value="NZ_JABFHI010000003.1"/>
</dbReference>
<evidence type="ECO:0000313" key="3">
    <source>
        <dbReference type="EMBL" id="NOG31811.1"/>
    </source>
</evidence>
<dbReference type="AlphaFoldDB" id="A0A7Y3TX20"/>
<comment type="caution">
    <text evidence="3">The sequence shown here is derived from an EMBL/GenBank/DDBJ whole genome shotgun (WGS) entry which is preliminary data.</text>
</comment>
<feature type="domain" description="DUF5801" evidence="2">
    <location>
        <begin position="61"/>
        <end position="190"/>
    </location>
</feature>
<dbReference type="InterPro" id="IPR043824">
    <property type="entry name" value="DUF5801"/>
</dbReference>
<feature type="domain" description="DUF5801" evidence="2">
    <location>
        <begin position="544"/>
        <end position="672"/>
    </location>
</feature>
<evidence type="ECO:0000256" key="1">
    <source>
        <dbReference type="SAM" id="MobiDB-lite"/>
    </source>
</evidence>
<sequence length="787" mass="81717">MSLRADVTVTDQDGDTASDRLAADLGSVVEVVDDIPEVTLQRVDLEGLTLTTLDSETLAGTSQASGSAAAAFEAAVMAEYGADGAGSTVVDNYTLTLDTTADTSAITSRGAPVVFSLDNGVITGTVDDGSTEVLRIEVDVTSGTLTVIQSAPLDHPEPGMDTLSLPAGLVSLRADVTVTDQDGDTASDRLAADLGSVVEVVDDIPEVTLRRVDLEELTLTTLDSETLAGTSQASGSAAAAFEAAVTAEYGADGAGSTVVDNYTLTLDTTADTSAITSRGAPVVFSLDGGVITGTVDDGSTEVLRIEVDVTSGTLTVTQSAPLDHPEPGMDTLSLPAGLVSLRADVTVTDQDGDTASDRLAADLGSVVEVKDDVPVVEINGQYLDNNDLVMKVDERYLEESVSGNFANAFNVDFGADGEAAVNYTLEIEGDGSTDLVATLSGEEVQLMTTPDGNIEGRTLDSNELVLTVEVDENAEVTFTQFLALQHPVGGGSNNTLTLPNGITLNATAIDSDGDSTTEGISLGQYLQVRDDGPMIMIDSRDLPLAEASLEEEGVADFSRAFVTGFGSDGEGGISYELAIGGEPNLTDAETGQAILLSLVDGRVEGRTERDSELAFEASVDDQGVVTLAQYRSVIEINDDKDNQINLLDQAIKLNATAEDGDGDSLTGVLNIGANLVFAEGSSAGTNQGVFSFNRLLAKEEPLLAINDEANEESLAIENDADEATQPANATSLNANELLVDDEEALFTEEDRTSGTRQAKEPESSLATPAYAANAHEDLDTSNNSIDQ</sequence>
<name>A0A7Y3TX20_9GAMM</name>
<evidence type="ECO:0000313" key="4">
    <source>
        <dbReference type="Proteomes" id="UP000588806"/>
    </source>
</evidence>
<feature type="domain" description="DUF5801" evidence="2">
    <location>
        <begin position="231"/>
        <end position="359"/>
    </location>
</feature>
<feature type="domain" description="DUF5801" evidence="2">
    <location>
        <begin position="390"/>
        <end position="522"/>
    </location>
</feature>
<reference evidence="3 4" key="1">
    <citation type="submission" date="2020-05" db="EMBL/GenBank/DDBJ databases">
        <authorList>
            <person name="Ruan W."/>
            <person name="Jeon C.O."/>
            <person name="Chun B.H."/>
        </authorList>
    </citation>
    <scope>NUCLEOTIDE SEQUENCE [LARGE SCALE GENOMIC DNA]</scope>
    <source>
        <strain evidence="3 4">TBZ9</strain>
    </source>
</reference>
<feature type="region of interest" description="Disordered" evidence="1">
    <location>
        <begin position="719"/>
        <end position="787"/>
    </location>
</feature>
<accession>A0A7Y3TX20</accession>
<organism evidence="3 4">
    <name type="scientific">Vreelandella azerica</name>
    <dbReference type="NCBI Taxonomy" id="2732867"/>
    <lineage>
        <taxon>Bacteria</taxon>
        <taxon>Pseudomonadati</taxon>
        <taxon>Pseudomonadota</taxon>
        <taxon>Gammaproteobacteria</taxon>
        <taxon>Oceanospirillales</taxon>
        <taxon>Halomonadaceae</taxon>
        <taxon>Vreelandella</taxon>
    </lineage>
</organism>
<dbReference type="Proteomes" id="UP000588806">
    <property type="component" value="Unassembled WGS sequence"/>
</dbReference>
<keyword evidence="4" id="KW-1185">Reference proteome</keyword>
<reference evidence="3 4" key="2">
    <citation type="submission" date="2020-06" db="EMBL/GenBank/DDBJ databases">
        <title>Halomonas songnenensis sp. nov., a moderately halophilic bacterium isolated from saline and alkaline soils.</title>
        <authorList>
            <person name="Jiang J."/>
            <person name="Pan Y."/>
        </authorList>
    </citation>
    <scope>NUCLEOTIDE SEQUENCE [LARGE SCALE GENOMIC DNA]</scope>
    <source>
        <strain evidence="3 4">TBZ9</strain>
    </source>
</reference>
<gene>
    <name evidence="3" type="ORF">HLB35_08585</name>
</gene>
<proteinExistence type="predicted"/>
<feature type="compositionally biased region" description="Polar residues" evidence="1">
    <location>
        <begin position="725"/>
        <end position="734"/>
    </location>
</feature>
<protein>
    <recommendedName>
        <fullName evidence="2">DUF5801 domain-containing protein</fullName>
    </recommendedName>
</protein>
<feature type="compositionally biased region" description="Acidic residues" evidence="1">
    <location>
        <begin position="738"/>
        <end position="747"/>
    </location>
</feature>